<evidence type="ECO:0000313" key="2">
    <source>
        <dbReference type="Proteomes" id="UP000243342"/>
    </source>
</evidence>
<protein>
    <submittedName>
        <fullName evidence="1">Uncharacterized protein</fullName>
    </submittedName>
</protein>
<name>A0A1J7CCQ6_9ACTN</name>
<gene>
    <name evidence="1" type="ORF">BIV57_00270</name>
</gene>
<dbReference type="AlphaFoldDB" id="A0A1J7CCQ6"/>
<reference evidence="1 2" key="1">
    <citation type="submission" date="2016-10" db="EMBL/GenBank/DDBJ databases">
        <title>Genome sequence of Streptomyces gilvigriseus MUSC 26.</title>
        <authorList>
            <person name="Lee L.-H."/>
            <person name="Ser H.-L."/>
        </authorList>
    </citation>
    <scope>NUCLEOTIDE SEQUENCE [LARGE SCALE GENOMIC DNA]</scope>
    <source>
        <strain evidence="1 2">MUSC 26</strain>
    </source>
</reference>
<sequence>MADDIAWVGDSWFEKSPHGPGMSGDISLTAFRGTKVADFLERLGADRQLIDQELPYREASERWPVEDDDSLCMYGTHGEWSYVIEGIGAASWYWLSIARDASAAGREGEELVCFHRGLPAGRPALSYCPGNGETWHAADFGESLRAGYRPPRPDPSGKVAALDAAMRAGGAVFGDRPDFSDDPRDNWPKRRAWTREAFTAIGAHLGLSVPRLSVVDGQLPAAVIPSFMR</sequence>
<dbReference type="Proteomes" id="UP000243342">
    <property type="component" value="Unassembled WGS sequence"/>
</dbReference>
<evidence type="ECO:0000313" key="1">
    <source>
        <dbReference type="EMBL" id="OIV39320.1"/>
    </source>
</evidence>
<organism evidence="1 2">
    <name type="scientific">Mangrovactinospora gilvigrisea</name>
    <dbReference type="NCBI Taxonomy" id="1428644"/>
    <lineage>
        <taxon>Bacteria</taxon>
        <taxon>Bacillati</taxon>
        <taxon>Actinomycetota</taxon>
        <taxon>Actinomycetes</taxon>
        <taxon>Kitasatosporales</taxon>
        <taxon>Streptomycetaceae</taxon>
        <taxon>Mangrovactinospora</taxon>
    </lineage>
</organism>
<keyword evidence="2" id="KW-1185">Reference proteome</keyword>
<accession>A0A1J7CCQ6</accession>
<proteinExistence type="predicted"/>
<comment type="caution">
    <text evidence="1">The sequence shown here is derived from an EMBL/GenBank/DDBJ whole genome shotgun (WGS) entry which is preliminary data.</text>
</comment>
<dbReference type="EMBL" id="MLCF01000002">
    <property type="protein sequence ID" value="OIV39320.1"/>
    <property type="molecule type" value="Genomic_DNA"/>
</dbReference>